<sequence>MTSHPTRLISAAVLSLALAFGTAGTANAASQPWVTKKEYRKVRVDMGKAKVHAIFDTKGQLAIPAGDGHPYMSRHYRTKWNGTKKCIAIDFEKDGQKWRVVGKSRPWRDSPGGGCLY</sequence>
<dbReference type="EMBL" id="JBHUGD010000003">
    <property type="protein sequence ID" value="MFD1948584.1"/>
    <property type="molecule type" value="Genomic_DNA"/>
</dbReference>
<protein>
    <submittedName>
        <fullName evidence="2">Uncharacterized protein</fullName>
    </submittedName>
</protein>
<keyword evidence="3" id="KW-1185">Reference proteome</keyword>
<feature type="chain" id="PRO_5045104309" evidence="1">
    <location>
        <begin position="29"/>
        <end position="117"/>
    </location>
</feature>
<keyword evidence="1" id="KW-0732">Signal</keyword>
<proteinExistence type="predicted"/>
<feature type="signal peptide" evidence="1">
    <location>
        <begin position="1"/>
        <end position="28"/>
    </location>
</feature>
<evidence type="ECO:0000256" key="1">
    <source>
        <dbReference type="SAM" id="SignalP"/>
    </source>
</evidence>
<accession>A0ABW4TPM9</accession>
<reference evidence="3" key="1">
    <citation type="journal article" date="2019" name="Int. J. Syst. Evol. Microbiol.">
        <title>The Global Catalogue of Microorganisms (GCM) 10K type strain sequencing project: providing services to taxonomists for standard genome sequencing and annotation.</title>
        <authorList>
            <consortium name="The Broad Institute Genomics Platform"/>
            <consortium name="The Broad Institute Genome Sequencing Center for Infectious Disease"/>
            <person name="Wu L."/>
            <person name="Ma J."/>
        </authorList>
    </citation>
    <scope>NUCLEOTIDE SEQUENCE [LARGE SCALE GENOMIC DNA]</scope>
    <source>
        <strain evidence="3">CGMCC 1.12477</strain>
    </source>
</reference>
<dbReference type="RefSeq" id="WP_343920779.1">
    <property type="nucleotide sequence ID" value="NZ_BAAAJT010000002.1"/>
</dbReference>
<gene>
    <name evidence="2" type="ORF">ACFSDE_17415</name>
</gene>
<organism evidence="2 3">
    <name type="scientific">Nocardioides aestuarii</name>
    <dbReference type="NCBI Taxonomy" id="252231"/>
    <lineage>
        <taxon>Bacteria</taxon>
        <taxon>Bacillati</taxon>
        <taxon>Actinomycetota</taxon>
        <taxon>Actinomycetes</taxon>
        <taxon>Propionibacteriales</taxon>
        <taxon>Nocardioidaceae</taxon>
        <taxon>Nocardioides</taxon>
    </lineage>
</organism>
<comment type="caution">
    <text evidence="2">The sequence shown here is derived from an EMBL/GenBank/DDBJ whole genome shotgun (WGS) entry which is preliminary data.</text>
</comment>
<dbReference type="Proteomes" id="UP001597351">
    <property type="component" value="Unassembled WGS sequence"/>
</dbReference>
<evidence type="ECO:0000313" key="3">
    <source>
        <dbReference type="Proteomes" id="UP001597351"/>
    </source>
</evidence>
<evidence type="ECO:0000313" key="2">
    <source>
        <dbReference type="EMBL" id="MFD1948584.1"/>
    </source>
</evidence>
<name>A0ABW4TPM9_9ACTN</name>